<evidence type="ECO:0000313" key="2">
    <source>
        <dbReference type="Proteomes" id="UP001497744"/>
    </source>
</evidence>
<sequence length="215" mass="23584">MNKFAYEMEATLQSMWHDNSKASDIKPISSTCQGGGAEGGYGRFGGSDGCFGVGGRGDVVVTNAVEIIEWVRGLWWLRKKRAEETRVRNIFRVCFGKLSEAGFQIPDNLRRLFAIVELNAVEAHLGQELLEGAITGILEFRVLPPIFLAALPVNQRHREEYGRKDAEEDGGVSRNVILDPSGGVVGEGVRGAGRYYAVIETARPLVPQEAFKSVD</sequence>
<evidence type="ECO:0000313" key="1">
    <source>
        <dbReference type="EMBL" id="GIX65978.1"/>
    </source>
</evidence>
<comment type="caution">
    <text evidence="1">The sequence shown here is derived from an EMBL/GenBank/DDBJ whole genome shotgun (WGS) entry which is preliminary data.</text>
</comment>
<accession>A0AAV4M1D2</accession>
<dbReference type="Proteomes" id="UP001497744">
    <property type="component" value="Unassembled WGS sequence"/>
</dbReference>
<dbReference type="AlphaFoldDB" id="A0AAV4M1D2"/>
<name>A0AAV4M1D2_BABCB</name>
<dbReference type="GeneID" id="94197459"/>
<proteinExistence type="predicted"/>
<reference evidence="1 2" key="1">
    <citation type="submission" date="2021-06" db="EMBL/GenBank/DDBJ databases">
        <title>Genome sequence of Babesia caballi.</title>
        <authorList>
            <person name="Yamagishi J."/>
            <person name="Kidaka T."/>
            <person name="Ochi A."/>
        </authorList>
    </citation>
    <scope>NUCLEOTIDE SEQUENCE [LARGE SCALE GENOMIC DNA]</scope>
    <source>
        <strain evidence="1">USDA-D6B2</strain>
    </source>
</reference>
<protein>
    <submittedName>
        <fullName evidence="1">Phosphoenolpyruvate carboxylase</fullName>
    </submittedName>
</protein>
<keyword evidence="2" id="KW-1185">Reference proteome</keyword>
<dbReference type="RefSeq" id="XP_067718047.1">
    <property type="nucleotide sequence ID" value="XM_067861946.1"/>
</dbReference>
<gene>
    <name evidence="1" type="ORF">BcabD6B2_54140</name>
</gene>
<organism evidence="1 2">
    <name type="scientific">Babesia caballi</name>
    <dbReference type="NCBI Taxonomy" id="5871"/>
    <lineage>
        <taxon>Eukaryota</taxon>
        <taxon>Sar</taxon>
        <taxon>Alveolata</taxon>
        <taxon>Apicomplexa</taxon>
        <taxon>Aconoidasida</taxon>
        <taxon>Piroplasmida</taxon>
        <taxon>Babesiidae</taxon>
        <taxon>Babesia</taxon>
    </lineage>
</organism>
<dbReference type="EMBL" id="BPLF01000006">
    <property type="protein sequence ID" value="GIX65978.1"/>
    <property type="molecule type" value="Genomic_DNA"/>
</dbReference>